<dbReference type="Proteomes" id="UP000447873">
    <property type="component" value="Unassembled WGS sequence"/>
</dbReference>
<evidence type="ECO:0000313" key="4">
    <source>
        <dbReference type="Proteomes" id="UP000490939"/>
    </source>
</evidence>
<keyword evidence="4" id="KW-1185">Reference proteome</keyword>
<dbReference type="SUPFAM" id="SSF54427">
    <property type="entry name" value="NTF2-like"/>
    <property type="match status" value="1"/>
</dbReference>
<dbReference type="Proteomes" id="UP000490939">
    <property type="component" value="Unassembled WGS sequence"/>
</dbReference>
<evidence type="ECO:0000313" key="1">
    <source>
        <dbReference type="EMBL" id="KAE9961789.1"/>
    </source>
</evidence>
<gene>
    <name evidence="2" type="ORF">EG327_011344</name>
    <name evidence="1" type="ORF">EG328_001651</name>
</gene>
<evidence type="ECO:0008006" key="5">
    <source>
        <dbReference type="Google" id="ProtNLM"/>
    </source>
</evidence>
<dbReference type="EMBL" id="WNWS01001407">
    <property type="protein sequence ID" value="KAE9961789.1"/>
    <property type="molecule type" value="Genomic_DNA"/>
</dbReference>
<proteinExistence type="predicted"/>
<accession>A0A8H3UDJ4</accession>
<organism evidence="2 4">
    <name type="scientific">Venturia inaequalis</name>
    <name type="common">Apple scab fungus</name>
    <dbReference type="NCBI Taxonomy" id="5025"/>
    <lineage>
        <taxon>Eukaryota</taxon>
        <taxon>Fungi</taxon>
        <taxon>Dikarya</taxon>
        <taxon>Ascomycota</taxon>
        <taxon>Pezizomycotina</taxon>
        <taxon>Dothideomycetes</taxon>
        <taxon>Pleosporomycetidae</taxon>
        <taxon>Venturiales</taxon>
        <taxon>Venturiaceae</taxon>
        <taxon>Venturia</taxon>
    </lineage>
</organism>
<reference evidence="2 4" key="1">
    <citation type="submission" date="2019-07" db="EMBL/GenBank/DDBJ databases">
        <title>Venturia inaequalis Genome Resource.</title>
        <authorList>
            <person name="Lichtner F.J."/>
        </authorList>
    </citation>
    <scope>NUCLEOTIDE SEQUENCE [LARGE SCALE GENOMIC DNA]</scope>
    <source>
        <strain evidence="1 3">120213</strain>
        <strain evidence="2 4">DMI_063113</strain>
    </source>
</reference>
<dbReference type="EMBL" id="WNWR01000889">
    <property type="protein sequence ID" value="KAE9967650.1"/>
    <property type="molecule type" value="Genomic_DNA"/>
</dbReference>
<dbReference type="AlphaFoldDB" id="A0A8H3UDJ4"/>
<protein>
    <recommendedName>
        <fullName evidence="5">SnoaL-like domain-containing protein</fullName>
    </recommendedName>
</protein>
<dbReference type="InterPro" id="IPR032710">
    <property type="entry name" value="NTF2-like_dom_sf"/>
</dbReference>
<name>A0A8H3UDJ4_VENIN</name>
<evidence type="ECO:0000313" key="3">
    <source>
        <dbReference type="Proteomes" id="UP000447873"/>
    </source>
</evidence>
<comment type="caution">
    <text evidence="2">The sequence shown here is derived from an EMBL/GenBank/DDBJ whole genome shotgun (WGS) entry which is preliminary data.</text>
</comment>
<evidence type="ECO:0000313" key="2">
    <source>
        <dbReference type="EMBL" id="KAE9967650.1"/>
    </source>
</evidence>
<sequence>MPPTYTQIKDSATAFILANNPSPTFTPQIPLLRSLVSPSFTITFGHAYFISQSPALQTALDFDGFMAHQLKMTPLLKKWEARVKECFVDVERGTAVVVSEFFMTPKGKGENAREETVLNEIVWFVEVEEGGLVGRVVEWVDGVAAGRLGEIFRGGM</sequence>